<dbReference type="AlphaFoldDB" id="A0A0L7TI62"/>
<protein>
    <submittedName>
        <fullName evidence="2">Uncharacterized protein</fullName>
    </submittedName>
</protein>
<gene>
    <name evidence="1" type="ORF">NG42_03335</name>
    <name evidence="2" type="ORF">NG43_02380</name>
</gene>
<evidence type="ECO:0000313" key="1">
    <source>
        <dbReference type="EMBL" id="KOC91810.1"/>
    </source>
</evidence>
<evidence type="ECO:0000313" key="2">
    <source>
        <dbReference type="EMBL" id="KOC95062.1"/>
    </source>
</evidence>
<dbReference type="Proteomes" id="UP000036851">
    <property type="component" value="Unassembled WGS sequence"/>
</dbReference>
<name>A0A0L7TI62_9GAMM</name>
<dbReference type="RefSeq" id="WP_052897844.1">
    <property type="nucleotide sequence ID" value="NZ_JRXE01000004.1"/>
</dbReference>
<comment type="caution">
    <text evidence="2">The sequence shown here is derived from an EMBL/GenBank/DDBJ whole genome shotgun (WGS) entry which is preliminary data.</text>
</comment>
<dbReference type="STRING" id="1560201.NG42_03335"/>
<dbReference type="EMBL" id="JRXE01000004">
    <property type="protein sequence ID" value="KOC91810.1"/>
    <property type="molecule type" value="Genomic_DNA"/>
</dbReference>
<proteinExistence type="predicted"/>
<dbReference type="EMBL" id="JRXF01000002">
    <property type="protein sequence ID" value="KOC95062.1"/>
    <property type="molecule type" value="Genomic_DNA"/>
</dbReference>
<accession>A0A0L7TI62</accession>
<dbReference type="Proteomes" id="UP000037088">
    <property type="component" value="Unassembled WGS sequence"/>
</dbReference>
<reference evidence="3 4" key="1">
    <citation type="journal article" date="2015" name="Int. J. Syst. Evol. Microbiol.">
        <title>Erwinia iniecta sp. nov., isolated from Russian wheat aphids (Diuraphis noxia).</title>
        <authorList>
            <person name="Campillo T."/>
            <person name="Luna E."/>
            <person name="Portier P."/>
            <person name="Fischer-Le Saux M."/>
            <person name="Lapitan N."/>
            <person name="Tisserat N.A."/>
            <person name="Leach J.E."/>
        </authorList>
    </citation>
    <scope>NUCLEOTIDE SEQUENCE [LARGE SCALE GENOMIC DNA]</scope>
    <source>
        <strain evidence="1 4">B120</strain>
        <strain evidence="2 3">B149</strain>
    </source>
</reference>
<evidence type="ECO:0000313" key="3">
    <source>
        <dbReference type="Proteomes" id="UP000036851"/>
    </source>
</evidence>
<organism evidence="2 3">
    <name type="scientific">Winslowiella iniecta</name>
    <dbReference type="NCBI Taxonomy" id="1560201"/>
    <lineage>
        <taxon>Bacteria</taxon>
        <taxon>Pseudomonadati</taxon>
        <taxon>Pseudomonadota</taxon>
        <taxon>Gammaproteobacteria</taxon>
        <taxon>Enterobacterales</taxon>
        <taxon>Erwiniaceae</taxon>
        <taxon>Winslowiella</taxon>
    </lineage>
</organism>
<sequence>MKADEPSKFIESNADINGKLIEDDADKVTSIAEFHFEYRDNSARGAVLYSNGWNQAPATVRLLLWDKDNQPVKLSQDALLKDSRLKFFLKDGTQLVMKPVSDQNTGLTYWNVAGDYDKVVQYTPSICFIKPIARSLNSFNTVELEVLAAAPDATPLKKLVVSYLLNGEETEIDTVACNTSRVNWQAKWCLPAGDVTLKATAIDSEDNAVVTTHLLSIPTPKDKSWVVINHPLNNSEFSANDKLPVNVSFQAKDGHRVTGIALSFDGESIENINTNASFVNKNYTITMSDYTAQLTAALWSSDNEEQRHAIYLSPQTEINEADSTFTQDDNESIAVVYFSTAETGATYDIYAQLDLPNVAGSTENREQLGISTWQSINYSDVNFWTQTAQEKSDKHYFNGFQQRPDCYIFNQEFRYEFIKEHPAFKSIKNSGAVYSGGSYGYDTNFPLLSPASALIGIPGNDFLLNLWTPIWKPHDYYYYAGYGGGAKWNLYAIFGDPENLSYVFNDEYFIDDKTQQPYTYFSVSLIQICCPDAGSRYKTNEWSNVINNSVFEISDIYGNHGIVTVGYKDDSSIPYFPGTH</sequence>
<evidence type="ECO:0000313" key="4">
    <source>
        <dbReference type="Proteomes" id="UP000037088"/>
    </source>
</evidence>
<dbReference type="PATRIC" id="fig|1560201.3.peg.713"/>
<keyword evidence="4" id="KW-1185">Reference proteome</keyword>